<gene>
    <name evidence="3" type="ORF">MNBD_ACTINO01-643</name>
</gene>
<accession>A0A3B0S833</accession>
<organism evidence="3">
    <name type="scientific">hydrothermal vent metagenome</name>
    <dbReference type="NCBI Taxonomy" id="652676"/>
    <lineage>
        <taxon>unclassified sequences</taxon>
        <taxon>metagenomes</taxon>
        <taxon>ecological metagenomes</taxon>
    </lineage>
</organism>
<dbReference type="EMBL" id="UOEI01000274">
    <property type="protein sequence ID" value="VAW00093.1"/>
    <property type="molecule type" value="Genomic_DNA"/>
</dbReference>
<dbReference type="AlphaFoldDB" id="A0A3B0S833"/>
<dbReference type="Pfam" id="PF04012">
    <property type="entry name" value="PspA_IM30"/>
    <property type="match status" value="1"/>
</dbReference>
<reference evidence="3" key="1">
    <citation type="submission" date="2018-06" db="EMBL/GenBank/DDBJ databases">
        <authorList>
            <person name="Zhirakovskaya E."/>
        </authorList>
    </citation>
    <scope>NUCLEOTIDE SEQUENCE</scope>
</reference>
<protein>
    <recommendedName>
        <fullName evidence="4">PspA/IM30 family protein</fullName>
    </recommendedName>
</protein>
<dbReference type="InterPro" id="IPR007157">
    <property type="entry name" value="PspA_VIPP1"/>
</dbReference>
<proteinExistence type="inferred from homology"/>
<comment type="similarity">
    <text evidence="1">Belongs to the PspA/Vipp/IM30 family.</text>
</comment>
<evidence type="ECO:0000256" key="1">
    <source>
        <dbReference type="ARBA" id="ARBA00043985"/>
    </source>
</evidence>
<sequence length="124" mass="13578">MFSRIWAYIKALFTTTAENAMDPKIEIEAAINEAKKQDQELRNQAAKVVAHRTQLESQIDRAADDAGEARQMAKQALLKAEDAKTAGDTAAVAKWTQAAQSIAMKLQAAENNLASLKEQYSVAQ</sequence>
<feature type="coiled-coil region" evidence="2">
    <location>
        <begin position="24"/>
        <end position="72"/>
    </location>
</feature>
<evidence type="ECO:0008006" key="4">
    <source>
        <dbReference type="Google" id="ProtNLM"/>
    </source>
</evidence>
<feature type="non-terminal residue" evidence="3">
    <location>
        <position position="124"/>
    </location>
</feature>
<name>A0A3B0S833_9ZZZZ</name>
<keyword evidence="2" id="KW-0175">Coiled coil</keyword>
<evidence type="ECO:0000313" key="3">
    <source>
        <dbReference type="EMBL" id="VAW00093.1"/>
    </source>
</evidence>
<evidence type="ECO:0000256" key="2">
    <source>
        <dbReference type="SAM" id="Coils"/>
    </source>
</evidence>